<accession>A0A328A9G4</accession>
<dbReference type="InterPro" id="IPR011969">
    <property type="entry name" value="Clan_AA_Asp_peptidase_C"/>
</dbReference>
<dbReference type="GO" id="GO:0006508">
    <property type="term" value="P:proteolysis"/>
    <property type="evidence" value="ECO:0007669"/>
    <property type="project" value="UniProtKB-KW"/>
</dbReference>
<evidence type="ECO:0000313" key="1">
    <source>
        <dbReference type="EMBL" id="RAK51302.1"/>
    </source>
</evidence>
<dbReference type="Proteomes" id="UP000249725">
    <property type="component" value="Unassembled WGS sequence"/>
</dbReference>
<dbReference type="PROSITE" id="PS00141">
    <property type="entry name" value="ASP_PROTEASE"/>
    <property type="match status" value="1"/>
</dbReference>
<keyword evidence="1" id="KW-0378">Hydrolase</keyword>
<dbReference type="GO" id="GO:0004190">
    <property type="term" value="F:aspartic-type endopeptidase activity"/>
    <property type="evidence" value="ECO:0007669"/>
    <property type="project" value="InterPro"/>
</dbReference>
<protein>
    <submittedName>
        <fullName evidence="1">TIGR02281 family clan AA aspartic protease</fullName>
    </submittedName>
</protein>
<dbReference type="EMBL" id="QFYR01000004">
    <property type="protein sequence ID" value="RAK51302.1"/>
    <property type="molecule type" value="Genomic_DNA"/>
</dbReference>
<dbReference type="NCBIfam" id="TIGR02281">
    <property type="entry name" value="clan_AA_DTGA"/>
    <property type="match status" value="1"/>
</dbReference>
<dbReference type="Gene3D" id="2.40.70.10">
    <property type="entry name" value="Acid Proteases"/>
    <property type="match status" value="1"/>
</dbReference>
<dbReference type="CDD" id="cd05483">
    <property type="entry name" value="retropepsin_like_bacteria"/>
    <property type="match status" value="1"/>
</dbReference>
<reference evidence="2" key="1">
    <citation type="submission" date="2018-05" db="EMBL/GenBank/DDBJ databases">
        <authorList>
            <person name="Li X."/>
        </authorList>
    </citation>
    <scope>NUCLEOTIDE SEQUENCE [LARGE SCALE GENOMIC DNA]</scope>
    <source>
        <strain evidence="2">YIM 73061</strain>
    </source>
</reference>
<dbReference type="OrthoDB" id="7595324at2"/>
<keyword evidence="2" id="KW-1185">Reference proteome</keyword>
<dbReference type="AlphaFoldDB" id="A0A328A9G4"/>
<sequence length="167" mass="17067">MAALVAGTSAAIGAEAVIVLARAPLELRAAKAETPLLMTSTGADAVSGPAVMKAKDGHFWAEGEVDGRKVRFLVDTGATAVALTPQDAQQLGIDTAKLQYSSKVVTAGGQARAATVKLASVSVAGAKLDDVDAVVIEKGLDASLLGMTYLGRLSSFQATREALFLRP</sequence>
<comment type="caution">
    <text evidence="1">The sequence shown here is derived from an EMBL/GenBank/DDBJ whole genome shotgun (WGS) entry which is preliminary data.</text>
</comment>
<proteinExistence type="predicted"/>
<dbReference type="Pfam" id="PF13975">
    <property type="entry name" value="gag-asp_proteas"/>
    <property type="match status" value="1"/>
</dbReference>
<dbReference type="InterPro" id="IPR034122">
    <property type="entry name" value="Retropepsin-like_bacterial"/>
</dbReference>
<dbReference type="InterPro" id="IPR021109">
    <property type="entry name" value="Peptidase_aspartic_dom_sf"/>
</dbReference>
<organism evidence="1 2">
    <name type="scientific">Phenylobacterium deserti</name>
    <dbReference type="NCBI Taxonomy" id="1914756"/>
    <lineage>
        <taxon>Bacteria</taxon>
        <taxon>Pseudomonadati</taxon>
        <taxon>Pseudomonadota</taxon>
        <taxon>Alphaproteobacteria</taxon>
        <taxon>Caulobacterales</taxon>
        <taxon>Caulobacteraceae</taxon>
        <taxon>Phenylobacterium</taxon>
    </lineage>
</organism>
<gene>
    <name evidence="1" type="ORF">DJ018_15265</name>
</gene>
<evidence type="ECO:0000313" key="2">
    <source>
        <dbReference type="Proteomes" id="UP000249725"/>
    </source>
</evidence>
<name>A0A328A9G4_9CAUL</name>
<dbReference type="SUPFAM" id="SSF50630">
    <property type="entry name" value="Acid proteases"/>
    <property type="match status" value="1"/>
</dbReference>
<keyword evidence="1" id="KW-0645">Protease</keyword>
<dbReference type="InterPro" id="IPR001969">
    <property type="entry name" value="Aspartic_peptidase_AS"/>
</dbReference>